<evidence type="ECO:0000313" key="3">
    <source>
        <dbReference type="Proteomes" id="UP000541470"/>
    </source>
</evidence>
<evidence type="ECO:0000313" key="2">
    <source>
        <dbReference type="EMBL" id="NML74914.1"/>
    </source>
</evidence>
<sequence length="86" mass="8901">MAVSEANAWNRNRTVTTNRGTHSLSASGSCANNTCTRNATRTGVYGGTATRSGSVTCDPASNSCSGSRTTTGPNGGTIYREGEVHW</sequence>
<keyword evidence="3" id="KW-1185">Reference proteome</keyword>
<dbReference type="EMBL" id="JABBGK010000002">
    <property type="protein sequence ID" value="NML74914.1"/>
    <property type="molecule type" value="Genomic_DNA"/>
</dbReference>
<dbReference type="AlphaFoldDB" id="A0A7Y0AWR6"/>
<comment type="caution">
    <text evidence="2">The sequence shown here is derived from an EMBL/GenBank/DDBJ whole genome shotgun (WGS) entry which is preliminary data.</text>
</comment>
<organism evidence="2 3">
    <name type="scientific">Rhizobium terricola</name>
    <dbReference type="NCBI Taxonomy" id="2728849"/>
    <lineage>
        <taxon>Bacteria</taxon>
        <taxon>Pseudomonadati</taxon>
        <taxon>Pseudomonadota</taxon>
        <taxon>Alphaproteobacteria</taxon>
        <taxon>Hyphomicrobiales</taxon>
        <taxon>Rhizobiaceae</taxon>
        <taxon>Rhizobium/Agrobacterium group</taxon>
        <taxon>Rhizobium</taxon>
    </lineage>
</organism>
<reference evidence="2 3" key="1">
    <citation type="submission" date="2020-04" db="EMBL/GenBank/DDBJ databases">
        <title>Rhizobium sp. S-51 isolated from soil.</title>
        <authorList>
            <person name="Dahal R.H."/>
        </authorList>
    </citation>
    <scope>NUCLEOTIDE SEQUENCE [LARGE SCALE GENOMIC DNA]</scope>
    <source>
        <strain evidence="2 3">S-51</strain>
    </source>
</reference>
<feature type="compositionally biased region" description="Polar residues" evidence="1">
    <location>
        <begin position="57"/>
        <end position="72"/>
    </location>
</feature>
<evidence type="ECO:0000256" key="1">
    <source>
        <dbReference type="SAM" id="MobiDB-lite"/>
    </source>
</evidence>
<feature type="region of interest" description="Disordered" evidence="1">
    <location>
        <begin position="57"/>
        <end position="86"/>
    </location>
</feature>
<feature type="region of interest" description="Disordered" evidence="1">
    <location>
        <begin position="1"/>
        <end position="27"/>
    </location>
</feature>
<proteinExistence type="predicted"/>
<protein>
    <submittedName>
        <fullName evidence="2">Uncharacterized protein</fullName>
    </submittedName>
</protein>
<dbReference type="Proteomes" id="UP000541470">
    <property type="component" value="Unassembled WGS sequence"/>
</dbReference>
<gene>
    <name evidence="2" type="ORF">HHL25_12325</name>
</gene>
<name>A0A7Y0AWR6_9HYPH</name>
<accession>A0A7Y0AWR6</accession>
<feature type="compositionally biased region" description="Low complexity" evidence="1">
    <location>
        <begin position="10"/>
        <end position="19"/>
    </location>
</feature>